<feature type="domain" description="PTS EIIB type-2" evidence="6">
    <location>
        <begin position="442"/>
        <end position="529"/>
    </location>
</feature>
<keyword evidence="3" id="KW-0805">Transcription regulation</keyword>
<evidence type="ECO:0000259" key="6">
    <source>
        <dbReference type="PROSITE" id="PS51099"/>
    </source>
</evidence>
<evidence type="ECO:0000256" key="3">
    <source>
        <dbReference type="ARBA" id="ARBA00023015"/>
    </source>
</evidence>
<evidence type="ECO:0000256" key="2">
    <source>
        <dbReference type="ARBA" id="ARBA00022737"/>
    </source>
</evidence>
<keyword evidence="2" id="KW-0677">Repeat</keyword>
<organism evidence="8 9">
    <name type="scientific">Enterococcus malodoratus ATCC 43197</name>
    <dbReference type="NCBI Taxonomy" id="1158601"/>
    <lineage>
        <taxon>Bacteria</taxon>
        <taxon>Bacillati</taxon>
        <taxon>Bacillota</taxon>
        <taxon>Bacilli</taxon>
        <taxon>Lactobacillales</taxon>
        <taxon>Enterococcaceae</taxon>
        <taxon>Enterococcus</taxon>
    </lineage>
</organism>
<sequence>MNGSLKQLLKAFYINVHFNGHKKKCTSIKKGYIRDKEVDKMQLSKRETHLIELFIKHGMTLTAQELAEFANVSTKTIYRTIKKINEASDVGELISAEVGKGFRLDYDNYLKESVRKRGGDTVQGPLERRNTILLTLLFKSPKKVLVQELFADYFVSSTVINNDLVRMTEFLLDYQLALIRKGHRISIEGTEKHIRKAVNHLISANRVWEEDFSTQQEKISSYDINFITSLLEYIERKLQNGIAYPYNSNIFSHIYILIKRVREGEIHADTCAELLDPDEEELIRQYDQLYQLSRMVIIKLDHYLNIALPESETFYLFQYLISSRMEKEPIKLNRKSQEALDITDFFAAEMSRLMGMKVDHQPNRQDLYEHIDPLLYRLKNEIIVKNDLLGDIKLEYPEIFQQVQQVSQMAEKQYQLNEITEDEIGFLTLYFVKYKEMIHSKKRVLIMCSSGVGTSELLKVKVRKAFPELEIVDVLSARKFSKAPEKYQNIDLILTTVNLTIEMMIPTILVNSVFTKQDEKRVKEMLGEM</sequence>
<name>A0ABN0LFJ2_9ENTE</name>
<feature type="domain" description="PRD" evidence="7">
    <location>
        <begin position="334"/>
        <end position="441"/>
    </location>
</feature>
<keyword evidence="9" id="KW-1185">Reference proteome</keyword>
<proteinExistence type="predicted"/>
<dbReference type="InterPro" id="IPR007737">
    <property type="entry name" value="Mga_HTH"/>
</dbReference>
<dbReference type="InterPro" id="IPR003501">
    <property type="entry name" value="PTS_EIIB_2/3"/>
</dbReference>
<dbReference type="SUPFAM" id="SSF63520">
    <property type="entry name" value="PTS-regulatory domain, PRD"/>
    <property type="match status" value="2"/>
</dbReference>
<dbReference type="PANTHER" id="PTHR30185:SF18">
    <property type="entry name" value="TRANSCRIPTIONAL REGULATOR MTLR"/>
    <property type="match status" value="1"/>
</dbReference>
<dbReference type="PROSITE" id="PS51099">
    <property type="entry name" value="PTS_EIIB_TYPE_2"/>
    <property type="match status" value="1"/>
</dbReference>
<dbReference type="PANTHER" id="PTHR30185">
    <property type="entry name" value="CRYPTIC BETA-GLUCOSIDE BGL OPERON ANTITERMINATOR"/>
    <property type="match status" value="1"/>
</dbReference>
<evidence type="ECO:0000313" key="8">
    <source>
        <dbReference type="EMBL" id="EOT63609.1"/>
    </source>
</evidence>
<accession>A0ABN0LFJ2</accession>
<dbReference type="Gene3D" id="1.10.1790.10">
    <property type="entry name" value="PRD domain"/>
    <property type="match status" value="2"/>
</dbReference>
<feature type="domain" description="PRD" evidence="7">
    <location>
        <begin position="218"/>
        <end position="330"/>
    </location>
</feature>
<gene>
    <name evidence="8" type="ORF">I585_04439</name>
</gene>
<dbReference type="InterPro" id="IPR013196">
    <property type="entry name" value="HTH_11"/>
</dbReference>
<keyword evidence="4" id="KW-0010">Activator</keyword>
<dbReference type="Proteomes" id="UP000014148">
    <property type="component" value="Unassembled WGS sequence"/>
</dbReference>
<dbReference type="CDD" id="cd05568">
    <property type="entry name" value="PTS_IIB_bgl_like"/>
    <property type="match status" value="1"/>
</dbReference>
<dbReference type="InterPro" id="IPR036388">
    <property type="entry name" value="WH-like_DNA-bd_sf"/>
</dbReference>
<evidence type="ECO:0000256" key="5">
    <source>
        <dbReference type="ARBA" id="ARBA00023163"/>
    </source>
</evidence>
<dbReference type="EMBL" id="ASWA01000005">
    <property type="protein sequence ID" value="EOT63609.1"/>
    <property type="molecule type" value="Genomic_DNA"/>
</dbReference>
<reference evidence="8 9" key="1">
    <citation type="submission" date="2013-03" db="EMBL/GenBank/DDBJ databases">
        <title>The Genome Sequence of Enterococcus malodoratus ATCC_43197 (PacBio/Illumina hybrid assembly).</title>
        <authorList>
            <consortium name="The Broad Institute Genomics Platform"/>
            <consortium name="The Broad Institute Genome Sequencing Center for Infectious Disease"/>
            <person name="Earl A."/>
            <person name="Russ C."/>
            <person name="Gilmore M."/>
            <person name="Surin D."/>
            <person name="Walker B."/>
            <person name="Young S."/>
            <person name="Zeng Q."/>
            <person name="Gargeya S."/>
            <person name="Fitzgerald M."/>
            <person name="Haas B."/>
            <person name="Abouelleil A."/>
            <person name="Allen A.W."/>
            <person name="Alvarado L."/>
            <person name="Arachchi H.M."/>
            <person name="Berlin A.M."/>
            <person name="Chapman S.B."/>
            <person name="Gainer-Dewar J."/>
            <person name="Goldberg J."/>
            <person name="Griggs A."/>
            <person name="Gujja S."/>
            <person name="Hansen M."/>
            <person name="Howarth C."/>
            <person name="Imamovic A."/>
            <person name="Ireland A."/>
            <person name="Larimer J."/>
            <person name="McCowan C."/>
            <person name="Murphy C."/>
            <person name="Pearson M."/>
            <person name="Poon T.W."/>
            <person name="Priest M."/>
            <person name="Roberts A."/>
            <person name="Saif S."/>
            <person name="Shea T."/>
            <person name="Sisk P."/>
            <person name="Sykes S."/>
            <person name="Wortman J."/>
            <person name="Nusbaum C."/>
            <person name="Birren B."/>
        </authorList>
    </citation>
    <scope>NUCLEOTIDE SEQUENCE [LARGE SCALE GENOMIC DNA]</scope>
    <source>
        <strain evidence="8 9">ATCC 43197</strain>
    </source>
</reference>
<evidence type="ECO:0000256" key="1">
    <source>
        <dbReference type="ARBA" id="ARBA00022679"/>
    </source>
</evidence>
<dbReference type="Gene3D" id="1.10.10.10">
    <property type="entry name" value="Winged helix-like DNA-binding domain superfamily/Winged helix DNA-binding domain"/>
    <property type="match status" value="1"/>
</dbReference>
<dbReference type="Pfam" id="PF08279">
    <property type="entry name" value="HTH_11"/>
    <property type="match status" value="1"/>
</dbReference>
<evidence type="ECO:0000256" key="4">
    <source>
        <dbReference type="ARBA" id="ARBA00023159"/>
    </source>
</evidence>
<dbReference type="InterPro" id="IPR011608">
    <property type="entry name" value="PRD"/>
</dbReference>
<dbReference type="Pfam" id="PF02302">
    <property type="entry name" value="PTS_IIB"/>
    <property type="match status" value="1"/>
</dbReference>
<keyword evidence="5" id="KW-0804">Transcription</keyword>
<dbReference type="Pfam" id="PF05043">
    <property type="entry name" value="Mga"/>
    <property type="match status" value="1"/>
</dbReference>
<keyword evidence="1" id="KW-0808">Transferase</keyword>
<dbReference type="SUPFAM" id="SSF52794">
    <property type="entry name" value="PTS system IIB component-like"/>
    <property type="match status" value="1"/>
</dbReference>
<comment type="caution">
    <text evidence="8">The sequence shown here is derived from an EMBL/GenBank/DDBJ whole genome shotgun (WGS) entry which is preliminary data.</text>
</comment>
<dbReference type="InterPro" id="IPR036634">
    <property type="entry name" value="PRD_sf"/>
</dbReference>
<protein>
    <submittedName>
        <fullName evidence="8">Uncharacterized protein</fullName>
    </submittedName>
</protein>
<dbReference type="InterPro" id="IPR050661">
    <property type="entry name" value="BglG_antiterminators"/>
</dbReference>
<dbReference type="InterPro" id="IPR013011">
    <property type="entry name" value="PTS_EIIB_2"/>
</dbReference>
<dbReference type="InterPro" id="IPR036095">
    <property type="entry name" value="PTS_EIIB-like_sf"/>
</dbReference>
<dbReference type="PROSITE" id="PS51372">
    <property type="entry name" value="PRD_2"/>
    <property type="match status" value="2"/>
</dbReference>
<evidence type="ECO:0000313" key="9">
    <source>
        <dbReference type="Proteomes" id="UP000014148"/>
    </source>
</evidence>
<dbReference type="Pfam" id="PF00874">
    <property type="entry name" value="PRD"/>
    <property type="match status" value="2"/>
</dbReference>
<dbReference type="Gene3D" id="3.40.50.2300">
    <property type="match status" value="1"/>
</dbReference>
<evidence type="ECO:0000259" key="7">
    <source>
        <dbReference type="PROSITE" id="PS51372"/>
    </source>
</evidence>